<protein>
    <submittedName>
        <fullName evidence="4">DUF2510 domain-containing protein</fullName>
    </submittedName>
</protein>
<sequence length="178" mass="19040">MSQPAPGWYLDPAGSTRLRWWNGGAWTDQFQPVPTQQSFPQSAPHGEAPVPPTNSGASLAEQGVRMPADQQAPAVSSDPYNPVGVSPQFTHARDDFAVEARPGGGGTKRGSKWTIGAVAAWVAVIALTVTSLITAVSYRASGNDLSEAENERNNAQVELDRSKSELEDAQRELQEAQQ</sequence>
<gene>
    <name evidence="4" type="ORF">I6H42_06525</name>
</gene>
<evidence type="ECO:0000259" key="3">
    <source>
        <dbReference type="Pfam" id="PF10708"/>
    </source>
</evidence>
<evidence type="ECO:0000313" key="4">
    <source>
        <dbReference type="EMBL" id="QQC43453.1"/>
    </source>
</evidence>
<feature type="compositionally biased region" description="Polar residues" evidence="1">
    <location>
        <begin position="28"/>
        <end position="41"/>
    </location>
</feature>
<dbReference type="Proteomes" id="UP000595220">
    <property type="component" value="Chromosome"/>
</dbReference>
<keyword evidence="2" id="KW-0812">Transmembrane</keyword>
<dbReference type="InterPro" id="IPR018929">
    <property type="entry name" value="DUF2510"/>
</dbReference>
<feature type="domain" description="DUF2510" evidence="3">
    <location>
        <begin position="6"/>
        <end position="37"/>
    </location>
</feature>
<organism evidence="4 5">
    <name type="scientific">Schaalia meyeri</name>
    <dbReference type="NCBI Taxonomy" id="52773"/>
    <lineage>
        <taxon>Bacteria</taxon>
        <taxon>Bacillati</taxon>
        <taxon>Actinomycetota</taxon>
        <taxon>Actinomycetes</taxon>
        <taxon>Actinomycetales</taxon>
        <taxon>Actinomycetaceae</taxon>
        <taxon>Schaalia</taxon>
    </lineage>
</organism>
<evidence type="ECO:0000256" key="2">
    <source>
        <dbReference type="SAM" id="Phobius"/>
    </source>
</evidence>
<dbReference type="EMBL" id="CP066065">
    <property type="protein sequence ID" value="QQC43453.1"/>
    <property type="molecule type" value="Genomic_DNA"/>
</dbReference>
<accession>A0AAP9Y642</accession>
<feature type="transmembrane region" description="Helical" evidence="2">
    <location>
        <begin position="118"/>
        <end position="138"/>
    </location>
</feature>
<keyword evidence="5" id="KW-1185">Reference proteome</keyword>
<dbReference type="AlphaFoldDB" id="A0AAP9Y642"/>
<evidence type="ECO:0000313" key="5">
    <source>
        <dbReference type="Proteomes" id="UP000595220"/>
    </source>
</evidence>
<name>A0AAP9Y642_9ACTO</name>
<feature type="compositionally biased region" description="Basic and acidic residues" evidence="1">
    <location>
        <begin position="158"/>
        <end position="178"/>
    </location>
</feature>
<keyword evidence="2" id="KW-1133">Transmembrane helix</keyword>
<feature type="region of interest" description="Disordered" evidence="1">
    <location>
        <begin position="142"/>
        <end position="178"/>
    </location>
</feature>
<proteinExistence type="predicted"/>
<keyword evidence="2" id="KW-0472">Membrane</keyword>
<feature type="region of interest" description="Disordered" evidence="1">
    <location>
        <begin position="26"/>
        <end position="57"/>
    </location>
</feature>
<dbReference type="KEGG" id="amy:ADJ76_08805"/>
<dbReference type="Pfam" id="PF10708">
    <property type="entry name" value="DUF2510"/>
    <property type="match status" value="1"/>
</dbReference>
<evidence type="ECO:0000256" key="1">
    <source>
        <dbReference type="SAM" id="MobiDB-lite"/>
    </source>
</evidence>
<reference evidence="4 5" key="1">
    <citation type="submission" date="2020-12" db="EMBL/GenBank/DDBJ databases">
        <title>FDA dAtabase for Regulatory Grade micrObial Sequences (FDA-ARGOS): Supporting development and validation of Infectious Disease Dx tests.</title>
        <authorList>
            <person name="Sproer C."/>
            <person name="Gronow S."/>
            <person name="Severitt S."/>
            <person name="Schroder I."/>
            <person name="Tallon L."/>
            <person name="Sadzewicz L."/>
            <person name="Zhao X."/>
            <person name="Boylan J."/>
            <person name="Ott S."/>
            <person name="Bowen H."/>
            <person name="Vavikolanu K."/>
            <person name="Mehta A."/>
            <person name="Aluvathingal J."/>
            <person name="Nadendla S."/>
            <person name="Lowell S."/>
            <person name="Myers T."/>
            <person name="Yan Y."/>
            <person name="Sichtig H."/>
        </authorList>
    </citation>
    <scope>NUCLEOTIDE SEQUENCE [LARGE SCALE GENOMIC DNA]</scope>
    <source>
        <strain evidence="4 5">FDAARGOS_985</strain>
    </source>
</reference>
<dbReference type="RefSeq" id="WP_050695687.1">
    <property type="nucleotide sequence ID" value="NZ_CP012072.1"/>
</dbReference>